<dbReference type="SUPFAM" id="SSF56784">
    <property type="entry name" value="HAD-like"/>
    <property type="match status" value="1"/>
</dbReference>
<dbReference type="InterPro" id="IPR018303">
    <property type="entry name" value="ATPase_P-typ_P_site"/>
</dbReference>
<name>A0A0B5D2F2_9CORY</name>
<feature type="transmembrane region" description="Helical" evidence="8">
    <location>
        <begin position="50"/>
        <end position="69"/>
    </location>
</feature>
<dbReference type="InterPro" id="IPR059000">
    <property type="entry name" value="ATPase_P-type_domA"/>
</dbReference>
<evidence type="ECO:0000259" key="10">
    <source>
        <dbReference type="Pfam" id="PF00122"/>
    </source>
</evidence>
<dbReference type="NCBIfam" id="TIGR01494">
    <property type="entry name" value="ATPase_P-type"/>
    <property type="match status" value="1"/>
</dbReference>
<dbReference type="Gene3D" id="2.70.150.10">
    <property type="entry name" value="Calcium-transporting ATPase, cytoplasmic transduction domain A"/>
    <property type="match status" value="1"/>
</dbReference>
<dbReference type="InterPro" id="IPR008250">
    <property type="entry name" value="ATPase_P-typ_transduc_dom_A_sf"/>
</dbReference>
<proteinExistence type="inferred from homology"/>
<feature type="transmembrane region" description="Helical" evidence="8">
    <location>
        <begin position="225"/>
        <end position="244"/>
    </location>
</feature>
<dbReference type="InterPro" id="IPR027256">
    <property type="entry name" value="P-typ_ATPase_IB"/>
</dbReference>
<dbReference type="NCBIfam" id="TIGR01525">
    <property type="entry name" value="ATPase-IB_hvy"/>
    <property type="match status" value="1"/>
</dbReference>
<dbReference type="InterPro" id="IPR023214">
    <property type="entry name" value="HAD_sf"/>
</dbReference>
<dbReference type="Pfam" id="PF00702">
    <property type="entry name" value="Hydrolase"/>
    <property type="match status" value="1"/>
</dbReference>
<keyword evidence="8" id="KW-0547">Nucleotide-binding</keyword>
<dbReference type="InterPro" id="IPR051014">
    <property type="entry name" value="Cation_Transport_ATPase_IB"/>
</dbReference>
<dbReference type="GO" id="GO:0005524">
    <property type="term" value="F:ATP binding"/>
    <property type="evidence" value="ECO:0007669"/>
    <property type="project" value="UniProtKB-UniRule"/>
</dbReference>
<dbReference type="PROSITE" id="PS00154">
    <property type="entry name" value="ATPASE_E1_E2"/>
    <property type="match status" value="1"/>
</dbReference>
<dbReference type="HOGENOM" id="CLU_001771_6_3_11"/>
<dbReference type="InterPro" id="IPR001757">
    <property type="entry name" value="P_typ_ATPase"/>
</dbReference>
<dbReference type="SFLD" id="SFLDS00003">
    <property type="entry name" value="Haloacid_Dehalogenase"/>
    <property type="match status" value="1"/>
</dbReference>
<dbReference type="GO" id="GO:0016887">
    <property type="term" value="F:ATP hydrolysis activity"/>
    <property type="evidence" value="ECO:0007669"/>
    <property type="project" value="InterPro"/>
</dbReference>
<organism evidence="11 12">
    <name type="scientific">Corynebacterium humireducens NBRC 106098 = DSM 45392</name>
    <dbReference type="NCBI Taxonomy" id="1223515"/>
    <lineage>
        <taxon>Bacteria</taxon>
        <taxon>Bacillati</taxon>
        <taxon>Actinomycetota</taxon>
        <taxon>Actinomycetes</taxon>
        <taxon>Mycobacteriales</taxon>
        <taxon>Corynebacteriaceae</taxon>
        <taxon>Corynebacterium</taxon>
    </lineage>
</organism>
<dbReference type="STRING" id="1223515.B842_06080"/>
<dbReference type="NCBIfam" id="TIGR01511">
    <property type="entry name" value="ATPase-IB1_Cu"/>
    <property type="match status" value="1"/>
</dbReference>
<dbReference type="GO" id="GO:0046872">
    <property type="term" value="F:metal ion binding"/>
    <property type="evidence" value="ECO:0007669"/>
    <property type="project" value="UniProtKB-KW"/>
</dbReference>
<feature type="transmembrane region" description="Helical" evidence="8">
    <location>
        <begin position="12"/>
        <end position="38"/>
    </location>
</feature>
<dbReference type="InterPro" id="IPR044492">
    <property type="entry name" value="P_typ_ATPase_HD_dom"/>
</dbReference>
<dbReference type="SFLD" id="SFLDG00002">
    <property type="entry name" value="C1.7:_P-type_atpase_like"/>
    <property type="match status" value="1"/>
</dbReference>
<dbReference type="PANTHER" id="PTHR48085:SF5">
    <property type="entry name" value="CADMIUM_ZINC-TRANSPORTING ATPASE HMA4-RELATED"/>
    <property type="match status" value="1"/>
</dbReference>
<dbReference type="PROSITE" id="PS01229">
    <property type="entry name" value="COF_2"/>
    <property type="match status" value="1"/>
</dbReference>
<dbReference type="AlphaFoldDB" id="A0A0B5D2F2"/>
<keyword evidence="7 8" id="KW-0472">Membrane</keyword>
<dbReference type="Proteomes" id="UP000031524">
    <property type="component" value="Chromosome"/>
</dbReference>
<evidence type="ECO:0000313" key="12">
    <source>
        <dbReference type="Proteomes" id="UP000031524"/>
    </source>
</evidence>
<dbReference type="GO" id="GO:0019829">
    <property type="term" value="F:ATPase-coupled monoatomic cation transmembrane transporter activity"/>
    <property type="evidence" value="ECO:0007669"/>
    <property type="project" value="InterPro"/>
</dbReference>
<evidence type="ECO:0000256" key="3">
    <source>
        <dbReference type="ARBA" id="ARBA00022692"/>
    </source>
</evidence>
<comment type="subcellular location">
    <subcellularLocation>
        <location evidence="1">Cell membrane</location>
        <topology evidence="1">Multi-pass membrane protein</topology>
    </subcellularLocation>
</comment>
<dbReference type="PRINTS" id="PR00941">
    <property type="entry name" value="CDATPASE"/>
</dbReference>
<dbReference type="Gene3D" id="3.40.50.1000">
    <property type="entry name" value="HAD superfamily/HAD-like"/>
    <property type="match status" value="1"/>
</dbReference>
<dbReference type="GO" id="GO:0005886">
    <property type="term" value="C:plasma membrane"/>
    <property type="evidence" value="ECO:0007669"/>
    <property type="project" value="UniProtKB-SubCell"/>
</dbReference>
<dbReference type="SUPFAM" id="SSF81665">
    <property type="entry name" value="Calcium ATPase, transmembrane domain M"/>
    <property type="match status" value="1"/>
</dbReference>
<keyword evidence="5" id="KW-1278">Translocase</keyword>
<dbReference type="InterPro" id="IPR023298">
    <property type="entry name" value="ATPase_P-typ_TM_dom_sf"/>
</dbReference>
<dbReference type="CDD" id="cd02079">
    <property type="entry name" value="P-type_ATPase_HM"/>
    <property type="match status" value="1"/>
</dbReference>
<protein>
    <submittedName>
        <fullName evidence="11">Cation transport ATPase</fullName>
    </submittedName>
</protein>
<dbReference type="OrthoDB" id="9814270at2"/>
<feature type="transmembrane region" description="Helical" evidence="8">
    <location>
        <begin position="250"/>
        <end position="272"/>
    </location>
</feature>
<dbReference type="NCBIfam" id="TIGR01512">
    <property type="entry name" value="ATPase-IB2_Cd"/>
    <property type="match status" value="1"/>
</dbReference>
<dbReference type="InterPro" id="IPR036412">
    <property type="entry name" value="HAD-like_sf"/>
</dbReference>
<dbReference type="Gene3D" id="3.40.1110.10">
    <property type="entry name" value="Calcium-transporting ATPase, cytoplasmic domain N"/>
    <property type="match status" value="1"/>
</dbReference>
<evidence type="ECO:0000313" key="11">
    <source>
        <dbReference type="EMBL" id="AJE33065.1"/>
    </source>
</evidence>
<evidence type="ECO:0000256" key="2">
    <source>
        <dbReference type="ARBA" id="ARBA00006024"/>
    </source>
</evidence>
<feature type="domain" description="P-type ATPase A" evidence="10">
    <location>
        <begin position="107"/>
        <end position="206"/>
    </location>
</feature>
<evidence type="ECO:0000256" key="5">
    <source>
        <dbReference type="ARBA" id="ARBA00022967"/>
    </source>
</evidence>
<dbReference type="Pfam" id="PF00122">
    <property type="entry name" value="E1-E2_ATPase"/>
    <property type="match status" value="1"/>
</dbReference>
<evidence type="ECO:0000256" key="6">
    <source>
        <dbReference type="ARBA" id="ARBA00022989"/>
    </source>
</evidence>
<dbReference type="SFLD" id="SFLDF00027">
    <property type="entry name" value="p-type_atpase"/>
    <property type="match status" value="1"/>
</dbReference>
<keyword evidence="4 8" id="KW-0479">Metal-binding</keyword>
<sequence length="660" mass="69448">MKNWRTWGVVTVSGLLIVLSWITGSDLLMIAAAVVAGWQIAVSAIQALRIKMISIDLLVIVAAVGALFINNYWESAAVTFLFALGKALERATMNRTRKALSDLVDSAPETATVLRDGQPETVEIWELVPGDTVLVRNGEQVPVDGRVITGRGGVDEATITGESVPAEKAEGSEVFAGTWLRSGVLQVEAVGIGSDSTLAKIIHRVEDAQDDKARTQTFLEKFSRWYTPGVMVAALAIGLITWNVELALTLLVIACPGALVISIPVSIVAGIGRAAKDGVLIKGGEYLETSAKVDTVVVDKTGTLTLGRPELTDVEVLDPAYTRADVLTLAARAETASEHPLAEAIIRGATDEGLAVEMIDHAEPVTGKGIIATVDGHTVAVGSADLLDHTPDNTRLLQLNEQGRTAMYVGIDGRAIGLVAVADTIRDDAPAAIAALHAQGVEVVMATGDAERVARNVAAELGVDEVHAEMLPEDKLTLVKELQAQGRTVAMIGDGVNDTPALATADIGVAMGAAGSPAAIETADIALMADRLPRLPYALRLAQRTVRTMRLNIAIALATVAVLFAGVLLGGVTMSIGMLVHEASVLLVIAIAMLLLRPTLREDRAAAVATEPVEEALTRQKKTWEACLAGGQRPPRRGFPLLNLRAAPGSDHRGGSGWGW</sequence>
<evidence type="ECO:0000256" key="7">
    <source>
        <dbReference type="ARBA" id="ARBA00023136"/>
    </source>
</evidence>
<dbReference type="InterPro" id="IPR023299">
    <property type="entry name" value="ATPase_P-typ_cyto_dom_N"/>
</dbReference>
<gene>
    <name evidence="11" type="ORF">B842_06080</name>
</gene>
<dbReference type="FunFam" id="2.70.150.10:FF:000002">
    <property type="entry name" value="Copper-transporting ATPase 1, putative"/>
    <property type="match status" value="1"/>
</dbReference>
<evidence type="ECO:0000256" key="4">
    <source>
        <dbReference type="ARBA" id="ARBA00022723"/>
    </source>
</evidence>
<comment type="similarity">
    <text evidence="2 8">Belongs to the cation transport ATPase (P-type) (TC 3.A.3) family. Type IB subfamily.</text>
</comment>
<evidence type="ECO:0000256" key="9">
    <source>
        <dbReference type="SAM" id="MobiDB-lite"/>
    </source>
</evidence>
<dbReference type="PANTHER" id="PTHR48085">
    <property type="entry name" value="CADMIUM/ZINC-TRANSPORTING ATPASE HMA2-RELATED"/>
    <property type="match status" value="1"/>
</dbReference>
<accession>A0A0B5D2F2</accession>
<feature type="transmembrane region" description="Helical" evidence="8">
    <location>
        <begin position="578"/>
        <end position="596"/>
    </location>
</feature>
<evidence type="ECO:0000256" key="1">
    <source>
        <dbReference type="ARBA" id="ARBA00004651"/>
    </source>
</evidence>
<keyword evidence="6 8" id="KW-1133">Transmembrane helix</keyword>
<feature type="transmembrane region" description="Helical" evidence="8">
    <location>
        <begin position="551"/>
        <end position="572"/>
    </location>
</feature>
<dbReference type="KEGG" id="chm:B842_06080"/>
<reference evidence="11 12" key="1">
    <citation type="submission" date="2013-04" db="EMBL/GenBank/DDBJ databases">
        <title>Complete genome sequence of Corynebacterium humireducens DSM 45392(T), isolated from a wastewater-fed microbial fuel cell.</title>
        <authorList>
            <person name="Ruckert C."/>
            <person name="Albersmeier A."/>
            <person name="Kalinowski J."/>
        </authorList>
    </citation>
    <scope>NUCLEOTIDE SEQUENCE [LARGE SCALE GENOMIC DNA]</scope>
    <source>
        <strain evidence="12">MFC-5</strain>
    </source>
</reference>
<keyword evidence="8" id="KW-0067">ATP-binding</keyword>
<dbReference type="SUPFAM" id="SSF81653">
    <property type="entry name" value="Calcium ATPase, transduction domain A"/>
    <property type="match status" value="1"/>
</dbReference>
<keyword evidence="12" id="KW-1185">Reference proteome</keyword>
<dbReference type="EMBL" id="CP005286">
    <property type="protein sequence ID" value="AJE33065.1"/>
    <property type="molecule type" value="Genomic_DNA"/>
</dbReference>
<dbReference type="PRINTS" id="PR00119">
    <property type="entry name" value="CATATPASE"/>
</dbReference>
<feature type="region of interest" description="Disordered" evidence="9">
    <location>
        <begin position="639"/>
        <end position="660"/>
    </location>
</feature>
<keyword evidence="3 8" id="KW-0812">Transmembrane</keyword>
<evidence type="ECO:0000256" key="8">
    <source>
        <dbReference type="RuleBase" id="RU362081"/>
    </source>
</evidence>
<keyword evidence="8" id="KW-1003">Cell membrane</keyword>